<feature type="region of interest" description="Disordered" evidence="1">
    <location>
        <begin position="17"/>
        <end position="38"/>
    </location>
</feature>
<dbReference type="AlphaFoldDB" id="A0A381XTR6"/>
<organism evidence="2">
    <name type="scientific">marine metagenome</name>
    <dbReference type="NCBI Taxonomy" id="408172"/>
    <lineage>
        <taxon>unclassified sequences</taxon>
        <taxon>metagenomes</taxon>
        <taxon>ecological metagenomes</taxon>
    </lineage>
</organism>
<gene>
    <name evidence="2" type="ORF">METZ01_LOCUS120441</name>
</gene>
<dbReference type="EMBL" id="UINC01016187">
    <property type="protein sequence ID" value="SVA67587.1"/>
    <property type="molecule type" value="Genomic_DNA"/>
</dbReference>
<reference evidence="2" key="1">
    <citation type="submission" date="2018-05" db="EMBL/GenBank/DDBJ databases">
        <authorList>
            <person name="Lanie J.A."/>
            <person name="Ng W.-L."/>
            <person name="Kazmierczak K.M."/>
            <person name="Andrzejewski T.M."/>
            <person name="Davidsen T.M."/>
            <person name="Wayne K.J."/>
            <person name="Tettelin H."/>
            <person name="Glass J.I."/>
            <person name="Rusch D."/>
            <person name="Podicherti R."/>
            <person name="Tsui H.-C.T."/>
            <person name="Winkler M.E."/>
        </authorList>
    </citation>
    <scope>NUCLEOTIDE SEQUENCE</scope>
</reference>
<sequence>MAYRYDESLCLACGWHPGESTENYTERRQVRTAQVQPE</sequence>
<protein>
    <submittedName>
        <fullName evidence="2">Uncharacterized protein</fullName>
    </submittedName>
</protein>
<proteinExistence type="predicted"/>
<feature type="non-terminal residue" evidence="2">
    <location>
        <position position="38"/>
    </location>
</feature>
<evidence type="ECO:0000256" key="1">
    <source>
        <dbReference type="SAM" id="MobiDB-lite"/>
    </source>
</evidence>
<evidence type="ECO:0000313" key="2">
    <source>
        <dbReference type="EMBL" id="SVA67587.1"/>
    </source>
</evidence>
<name>A0A381XTR6_9ZZZZ</name>
<accession>A0A381XTR6</accession>